<dbReference type="AlphaFoldDB" id="A0A9P4NE01"/>
<proteinExistence type="predicted"/>
<comment type="caution">
    <text evidence="2">The sequence shown here is derived from an EMBL/GenBank/DDBJ whole genome shotgun (WGS) entry which is preliminary data.</text>
</comment>
<sequence length="418" mass="46987">MARKSHPESSGNDHNYTMQPLKAKVYESRLGCKPGCACCAPPNSYPMHNPTIPQPKRGRPLPRYYSGFTGPVERRDNPRSSSYEHSIPEIETSSSPDIESTIQKRFSFDDSSDGPLPDLPVTRVGRYSDSRSHSLDETARLRAMKRHSRKSIQRIQPPPTTFDAMDLPVHTKSGPTRLTKKRMSFHFQSNARHTSPLASPEVLSPTSSTGSTAYFDCVNDLPTPSPTIPSDAMGMATATARFDVNFFPVQTSFTTAAPMSQYRDNPVMNTTGSTNYYSRIQDSIQLQAPQAQASRRPHPLRSVHTAELPVCPLPQLWPFLDYANQPEEPLRLDRHITPLQAFINEIQILKKHISDGVDIDVELTNIRDIHASWVARTERAGGEYRKKMVDFRADEGQILELEEVMPRHAALDDFSKDE</sequence>
<reference evidence="2" key="1">
    <citation type="journal article" date="2020" name="Stud. Mycol.">
        <title>101 Dothideomycetes genomes: a test case for predicting lifestyles and emergence of pathogens.</title>
        <authorList>
            <person name="Haridas S."/>
            <person name="Albert R."/>
            <person name="Binder M."/>
            <person name="Bloem J."/>
            <person name="Labutti K."/>
            <person name="Salamov A."/>
            <person name="Andreopoulos B."/>
            <person name="Baker S."/>
            <person name="Barry K."/>
            <person name="Bills G."/>
            <person name="Bluhm B."/>
            <person name="Cannon C."/>
            <person name="Castanera R."/>
            <person name="Culley D."/>
            <person name="Daum C."/>
            <person name="Ezra D."/>
            <person name="Gonzalez J."/>
            <person name="Henrissat B."/>
            <person name="Kuo A."/>
            <person name="Liang C."/>
            <person name="Lipzen A."/>
            <person name="Lutzoni F."/>
            <person name="Magnuson J."/>
            <person name="Mondo S."/>
            <person name="Nolan M."/>
            <person name="Ohm R."/>
            <person name="Pangilinan J."/>
            <person name="Park H.-J."/>
            <person name="Ramirez L."/>
            <person name="Alfaro M."/>
            <person name="Sun H."/>
            <person name="Tritt A."/>
            <person name="Yoshinaga Y."/>
            <person name="Zwiers L.-H."/>
            <person name="Turgeon B."/>
            <person name="Goodwin S."/>
            <person name="Spatafora J."/>
            <person name="Crous P."/>
            <person name="Grigoriev I."/>
        </authorList>
    </citation>
    <scope>NUCLEOTIDE SEQUENCE</scope>
    <source>
        <strain evidence="2">CBS 130266</strain>
    </source>
</reference>
<gene>
    <name evidence="2" type="ORF">EJ08DRAFT_135339</name>
</gene>
<feature type="region of interest" description="Disordered" evidence="1">
    <location>
        <begin position="49"/>
        <end position="169"/>
    </location>
</feature>
<protein>
    <submittedName>
        <fullName evidence="2">Uncharacterized protein</fullName>
    </submittedName>
</protein>
<feature type="compositionally biased region" description="Basic residues" evidence="1">
    <location>
        <begin position="142"/>
        <end position="152"/>
    </location>
</feature>
<evidence type="ECO:0000313" key="2">
    <source>
        <dbReference type="EMBL" id="KAF2415662.1"/>
    </source>
</evidence>
<evidence type="ECO:0000256" key="1">
    <source>
        <dbReference type="SAM" id="MobiDB-lite"/>
    </source>
</evidence>
<feature type="compositionally biased region" description="Basic and acidic residues" evidence="1">
    <location>
        <begin position="126"/>
        <end position="140"/>
    </location>
</feature>
<dbReference type="Proteomes" id="UP000800235">
    <property type="component" value="Unassembled WGS sequence"/>
</dbReference>
<evidence type="ECO:0000313" key="3">
    <source>
        <dbReference type="Proteomes" id="UP000800235"/>
    </source>
</evidence>
<accession>A0A9P4NE01</accession>
<feature type="compositionally biased region" description="Polar residues" evidence="1">
    <location>
        <begin position="91"/>
        <end position="104"/>
    </location>
</feature>
<dbReference type="EMBL" id="MU007188">
    <property type="protein sequence ID" value="KAF2415662.1"/>
    <property type="molecule type" value="Genomic_DNA"/>
</dbReference>
<organism evidence="2 3">
    <name type="scientific">Tothia fuscella</name>
    <dbReference type="NCBI Taxonomy" id="1048955"/>
    <lineage>
        <taxon>Eukaryota</taxon>
        <taxon>Fungi</taxon>
        <taxon>Dikarya</taxon>
        <taxon>Ascomycota</taxon>
        <taxon>Pezizomycotina</taxon>
        <taxon>Dothideomycetes</taxon>
        <taxon>Pleosporomycetidae</taxon>
        <taxon>Venturiales</taxon>
        <taxon>Cylindrosympodiaceae</taxon>
        <taxon>Tothia</taxon>
    </lineage>
</organism>
<name>A0A9P4NE01_9PEZI</name>
<keyword evidence="3" id="KW-1185">Reference proteome</keyword>